<dbReference type="Gene3D" id="3.20.20.80">
    <property type="entry name" value="Glycosidases"/>
    <property type="match status" value="1"/>
</dbReference>
<feature type="binding site" evidence="9">
    <location>
        <position position="176"/>
    </location>
    <ligand>
        <name>Zn(2+)</name>
        <dbReference type="ChEBI" id="CHEBI:29105"/>
    </ligand>
</feature>
<comment type="catalytic activity">
    <reaction evidence="1 6">
        <text>Hydrolysis of terminal non-reducing beta-D-galactose residues in beta-D-galactosides.</text>
        <dbReference type="EC" id="3.2.1.23"/>
    </reaction>
</comment>
<evidence type="ECO:0000259" key="11">
    <source>
        <dbReference type="Pfam" id="PF08532"/>
    </source>
</evidence>
<accession>A0A4R7T7W2</accession>
<evidence type="ECO:0000256" key="2">
    <source>
        <dbReference type="ARBA" id="ARBA00005940"/>
    </source>
</evidence>
<feature type="binding site" evidence="8">
    <location>
        <position position="127"/>
    </location>
    <ligand>
        <name>substrate</name>
    </ligand>
</feature>
<dbReference type="EC" id="3.2.1.23" evidence="3 6"/>
<evidence type="ECO:0000256" key="3">
    <source>
        <dbReference type="ARBA" id="ARBA00012756"/>
    </source>
</evidence>
<dbReference type="EMBL" id="SOCE01000001">
    <property type="protein sequence ID" value="TDU87971.1"/>
    <property type="molecule type" value="Genomic_DNA"/>
</dbReference>
<evidence type="ECO:0000313" key="13">
    <source>
        <dbReference type="EMBL" id="TDU87971.1"/>
    </source>
</evidence>
<dbReference type="RefSeq" id="WP_133977668.1">
    <property type="nucleotide sequence ID" value="NZ_SOCE01000001.1"/>
</dbReference>
<evidence type="ECO:0000256" key="5">
    <source>
        <dbReference type="ARBA" id="ARBA00023295"/>
    </source>
</evidence>
<dbReference type="Pfam" id="PF08532">
    <property type="entry name" value="Glyco_hydro_42M"/>
    <property type="match status" value="1"/>
</dbReference>
<gene>
    <name evidence="13" type="ORF">EV138_1509</name>
</gene>
<dbReference type="InterPro" id="IPR013529">
    <property type="entry name" value="Glyco_hydro_42_N"/>
</dbReference>
<dbReference type="InterPro" id="IPR003476">
    <property type="entry name" value="Glyco_hydro_42"/>
</dbReference>
<dbReference type="AlphaFoldDB" id="A0A4R7T7W2"/>
<organism evidence="13 14">
    <name type="scientific">Kribbella voronezhensis</name>
    <dbReference type="NCBI Taxonomy" id="2512212"/>
    <lineage>
        <taxon>Bacteria</taxon>
        <taxon>Bacillati</taxon>
        <taxon>Actinomycetota</taxon>
        <taxon>Actinomycetes</taxon>
        <taxon>Propionibacteriales</taxon>
        <taxon>Kribbellaceae</taxon>
        <taxon>Kribbella</taxon>
    </lineage>
</organism>
<dbReference type="InterPro" id="IPR013780">
    <property type="entry name" value="Glyco_hydro_b"/>
</dbReference>
<keyword evidence="5 6" id="KW-0326">Glycosidase</keyword>
<dbReference type="Pfam" id="PF02449">
    <property type="entry name" value="Glyco_hydro_42"/>
    <property type="match status" value="1"/>
</dbReference>
<feature type="binding site" evidence="9">
    <location>
        <position position="131"/>
    </location>
    <ligand>
        <name>Zn(2+)</name>
        <dbReference type="ChEBI" id="CHEBI:29105"/>
    </ligand>
</feature>
<protein>
    <recommendedName>
        <fullName evidence="3 6">Beta-galactosidase</fullName>
        <shortName evidence="6">Beta-gal</shortName>
        <ecNumber evidence="3 6">3.2.1.23</ecNumber>
    </recommendedName>
</protein>
<dbReference type="SUPFAM" id="SSF51445">
    <property type="entry name" value="(Trans)glycosidases"/>
    <property type="match status" value="1"/>
</dbReference>
<dbReference type="Gene3D" id="3.40.50.880">
    <property type="match status" value="1"/>
</dbReference>
<feature type="domain" description="Glycoside hydrolase family 42 N-terminal" evidence="10">
    <location>
        <begin position="30"/>
        <end position="400"/>
    </location>
</feature>
<comment type="caution">
    <text evidence="13">The sequence shown here is derived from an EMBL/GenBank/DDBJ whole genome shotgun (WGS) entry which is preliminary data.</text>
</comment>
<dbReference type="Gene3D" id="2.60.40.1180">
    <property type="entry name" value="Golgi alpha-mannosidase II"/>
    <property type="match status" value="1"/>
</dbReference>
<comment type="similarity">
    <text evidence="2 6">Belongs to the glycosyl hydrolase 42 family.</text>
</comment>
<evidence type="ECO:0000259" key="12">
    <source>
        <dbReference type="Pfam" id="PF08533"/>
    </source>
</evidence>
<keyword evidence="4 6" id="KW-0378">Hydrolase</keyword>
<dbReference type="PANTHER" id="PTHR36447:SF1">
    <property type="entry name" value="BETA-GALACTOSIDASE GANA"/>
    <property type="match status" value="1"/>
</dbReference>
<sequence length="680" mass="75615">MSIVVPVHPESAGRAEPVLPQLSDIAFGGDYYPEQWPEHRWPEDVALMREAGVNLVNLGIFAWALLEPTPGIYDFGWLDRVIDLLHEAGIAVDLATPTAAPPPWFFHQNPAARIVDRDGRVLGAGGRQAFCPNSPAYRQAATAITERLATHYAGHPAITMWHVHNEYGGANTHCYCETSAAAFRTWLRRRYGRLDDLNEAWGTVFWGQLYSDWAEIEPPYAAPMAVNPAHQLDFFRFSSDAHLDNFLAERNIVHRLTPGVPVTTNFMINNCKWIDYRRWATEVDVVANDHYLYADRRDGHIELAMSADLTRSVAGGRGWMLMEHSTSAVNWQPRNVAKRPGELRRNSLSHLARGAESALFFQWRASRFGGEKFHSAMVPHGGTRTRVWREVCELGEELARLEELRGTRVVADVGAVWDWASWWALELEWRPSVDLSYLERVGAFYEATWRGHLTTDFVDPEGDLSQYGTLLVPSLYLTTVEAAENLAAFVRNGGTLVVSYFSGIVDQFDTVHPGGHPGALRDVLGLTVEEFLPLRSEDRVSLDNGVIGDVWAEHVVLDGAETVRQYVDGPAAGGPAVTRHHYGKGVAWYISTRLAARDLSAVLREAGLPPVLRYGGLSDDVEVVRRLGPEYEYLVAINHGDLDARLPGDGDELLTGAPAAGQLVVPAGGVRVLRSPRRRM</sequence>
<dbReference type="PIRSF" id="PIRSF001084">
    <property type="entry name" value="B-galactosidase"/>
    <property type="match status" value="1"/>
</dbReference>
<dbReference type="OrthoDB" id="9800974at2"/>
<evidence type="ECO:0000256" key="8">
    <source>
        <dbReference type="PIRSR" id="PIRSR001084-2"/>
    </source>
</evidence>
<dbReference type="PANTHER" id="PTHR36447">
    <property type="entry name" value="BETA-GALACTOSIDASE GANA"/>
    <property type="match status" value="1"/>
</dbReference>
<keyword evidence="9" id="KW-0862">Zinc</keyword>
<proteinExistence type="inferred from homology"/>
<dbReference type="InterPro" id="IPR013739">
    <property type="entry name" value="Beta_galactosidase_C"/>
</dbReference>
<dbReference type="InterPro" id="IPR029062">
    <property type="entry name" value="Class_I_gatase-like"/>
</dbReference>
<feature type="binding site" evidence="9">
    <location>
        <position position="174"/>
    </location>
    <ligand>
        <name>Zn(2+)</name>
        <dbReference type="ChEBI" id="CHEBI:29105"/>
    </ligand>
</feature>
<dbReference type="SUPFAM" id="SSF52317">
    <property type="entry name" value="Class I glutamine amidotransferase-like"/>
    <property type="match status" value="1"/>
</dbReference>
<feature type="domain" description="Beta-galactosidase trimerisation" evidence="11">
    <location>
        <begin position="411"/>
        <end position="606"/>
    </location>
</feature>
<evidence type="ECO:0000256" key="9">
    <source>
        <dbReference type="PIRSR" id="PIRSR001084-3"/>
    </source>
</evidence>
<dbReference type="Proteomes" id="UP000295151">
    <property type="component" value="Unassembled WGS sequence"/>
</dbReference>
<dbReference type="GO" id="GO:0009341">
    <property type="term" value="C:beta-galactosidase complex"/>
    <property type="evidence" value="ECO:0007669"/>
    <property type="project" value="InterPro"/>
</dbReference>
<feature type="binding site" evidence="8">
    <location>
        <position position="331"/>
    </location>
    <ligand>
        <name>substrate</name>
    </ligand>
</feature>
<evidence type="ECO:0000259" key="10">
    <source>
        <dbReference type="Pfam" id="PF02449"/>
    </source>
</evidence>
<keyword evidence="14" id="KW-1185">Reference proteome</keyword>
<evidence type="ECO:0000313" key="14">
    <source>
        <dbReference type="Proteomes" id="UP000295151"/>
    </source>
</evidence>
<dbReference type="Pfam" id="PF08533">
    <property type="entry name" value="Glyco_hydro_42C"/>
    <property type="match status" value="1"/>
</dbReference>
<keyword evidence="9" id="KW-0479">Metal-binding</keyword>
<dbReference type="InterPro" id="IPR017853">
    <property type="entry name" value="GH"/>
</dbReference>
<name>A0A4R7T7W2_9ACTN</name>
<dbReference type="GO" id="GO:0046872">
    <property type="term" value="F:metal ion binding"/>
    <property type="evidence" value="ECO:0007669"/>
    <property type="project" value="UniProtKB-KW"/>
</dbReference>
<dbReference type="InterPro" id="IPR013738">
    <property type="entry name" value="Beta_galactosidase_Trimer"/>
</dbReference>
<reference evidence="13 14" key="1">
    <citation type="submission" date="2019-03" db="EMBL/GenBank/DDBJ databases">
        <title>Genomic Encyclopedia of Type Strains, Phase III (KMG-III): the genomes of soil and plant-associated and newly described type strains.</title>
        <authorList>
            <person name="Whitman W."/>
        </authorList>
    </citation>
    <scope>NUCLEOTIDE SEQUENCE [LARGE SCALE GENOMIC DNA]</scope>
    <source>
        <strain evidence="13 14">VKM Ac-2575</strain>
    </source>
</reference>
<evidence type="ECO:0000256" key="1">
    <source>
        <dbReference type="ARBA" id="ARBA00001412"/>
    </source>
</evidence>
<feature type="active site" description="Proton donor" evidence="7">
    <location>
        <position position="166"/>
    </location>
</feature>
<dbReference type="CDD" id="cd03143">
    <property type="entry name" value="A4_beta-galactosidase_middle_domain"/>
    <property type="match status" value="1"/>
</dbReference>
<evidence type="ECO:0000256" key="4">
    <source>
        <dbReference type="ARBA" id="ARBA00022801"/>
    </source>
</evidence>
<dbReference type="GO" id="GO:0006012">
    <property type="term" value="P:galactose metabolic process"/>
    <property type="evidence" value="ECO:0007669"/>
    <property type="project" value="InterPro"/>
</dbReference>
<dbReference type="GO" id="GO:0004565">
    <property type="term" value="F:beta-galactosidase activity"/>
    <property type="evidence" value="ECO:0007669"/>
    <property type="project" value="UniProtKB-EC"/>
</dbReference>
<feature type="active site" description="Nucleophile" evidence="7">
    <location>
        <position position="323"/>
    </location>
</feature>
<feature type="binding site" evidence="8">
    <location>
        <position position="165"/>
    </location>
    <ligand>
        <name>substrate</name>
    </ligand>
</feature>
<evidence type="ECO:0000256" key="6">
    <source>
        <dbReference type="PIRNR" id="PIRNR001084"/>
    </source>
</evidence>
<feature type="domain" description="Beta-galactosidase C-terminal" evidence="12">
    <location>
        <begin position="620"/>
        <end position="674"/>
    </location>
</feature>
<evidence type="ECO:0000256" key="7">
    <source>
        <dbReference type="PIRSR" id="PIRSR001084-1"/>
    </source>
</evidence>